<protein>
    <recommendedName>
        <fullName evidence="2">Acyltransferase 3 domain-containing protein</fullName>
    </recommendedName>
</protein>
<dbReference type="GO" id="GO:0016020">
    <property type="term" value="C:membrane"/>
    <property type="evidence" value="ECO:0007669"/>
    <property type="project" value="TreeGrafter"/>
</dbReference>
<feature type="transmembrane region" description="Helical" evidence="1">
    <location>
        <begin position="205"/>
        <end position="224"/>
    </location>
</feature>
<feature type="transmembrane region" description="Helical" evidence="1">
    <location>
        <begin position="52"/>
        <end position="73"/>
    </location>
</feature>
<feature type="transmembrane region" description="Helical" evidence="1">
    <location>
        <begin position="230"/>
        <end position="249"/>
    </location>
</feature>
<dbReference type="InterPro" id="IPR050879">
    <property type="entry name" value="Acyltransferase_3"/>
</dbReference>
<evidence type="ECO:0000313" key="4">
    <source>
        <dbReference type="EMBL" id="OAD42296.1"/>
    </source>
</evidence>
<evidence type="ECO:0000313" key="5">
    <source>
        <dbReference type="Proteomes" id="UP000185657"/>
    </source>
</evidence>
<dbReference type="Pfam" id="PF01757">
    <property type="entry name" value="Acyl_transf_3"/>
    <property type="match status" value="1"/>
</dbReference>
<keyword evidence="5" id="KW-1185">Reference proteome</keyword>
<evidence type="ECO:0000313" key="6">
    <source>
        <dbReference type="Proteomes" id="UP000185680"/>
    </source>
</evidence>
<feature type="transmembrane region" description="Helical" evidence="1">
    <location>
        <begin position="285"/>
        <end position="305"/>
    </location>
</feature>
<dbReference type="KEGG" id="hyl:LPB072_02220"/>
<gene>
    <name evidence="3" type="ORF">LPB072_02220</name>
    <name evidence="4" type="ORF">LPB72_08730</name>
</gene>
<proteinExistence type="predicted"/>
<sequence length="322" mass="35729">MHTGMGIPYLNTYGGLLGVQLFFVLSGYLIADSASRHPLGSYAWHRILRIFPAYWVAYLFVGFVGRRIAWAQVQDNPIAFLLNLLNLQQLDPVALIDFDVLSVSWTLTIEVLWYLLAPLIVWVGRKRPWAVLLILLAVSASWTWLASTGRLDALFAQRFSEIQRPHTPGQIQLFVQAGFPAQALHFGWGALLYFYRDRLASVPKWLPWAVSLALLALLPVYIGLTPFSLLISGLGMAAFMLAVLGLPAFEIAPLAWTGKVSYSIYLLHFPIIVYCHHKFGGLGAANLVVIGLLIALCAAVMHRLVEAPGMALARRITRPKPA</sequence>
<dbReference type="GO" id="GO:0000271">
    <property type="term" value="P:polysaccharide biosynthetic process"/>
    <property type="evidence" value="ECO:0007669"/>
    <property type="project" value="TreeGrafter"/>
</dbReference>
<evidence type="ECO:0000256" key="1">
    <source>
        <dbReference type="SAM" id="Phobius"/>
    </source>
</evidence>
<dbReference type="AlphaFoldDB" id="A0A167I768"/>
<dbReference type="PANTHER" id="PTHR23028">
    <property type="entry name" value="ACETYLTRANSFERASE"/>
    <property type="match status" value="1"/>
</dbReference>
<dbReference type="EMBL" id="CP017476">
    <property type="protein sequence ID" value="AOW11856.1"/>
    <property type="molecule type" value="Genomic_DNA"/>
</dbReference>
<accession>A0A167I768</accession>
<keyword evidence="1" id="KW-0472">Membrane</keyword>
<feature type="domain" description="Acyltransferase 3" evidence="2">
    <location>
        <begin position="11"/>
        <end position="300"/>
    </location>
</feature>
<dbReference type="GO" id="GO:0016747">
    <property type="term" value="F:acyltransferase activity, transferring groups other than amino-acyl groups"/>
    <property type="evidence" value="ECO:0007669"/>
    <property type="project" value="InterPro"/>
</dbReference>
<keyword evidence="1" id="KW-1133">Transmembrane helix</keyword>
<dbReference type="EMBL" id="LVWD01000009">
    <property type="protein sequence ID" value="OAD42296.1"/>
    <property type="molecule type" value="Genomic_DNA"/>
</dbReference>
<keyword evidence="1" id="KW-0812">Transmembrane</keyword>
<dbReference type="InterPro" id="IPR002656">
    <property type="entry name" value="Acyl_transf_3_dom"/>
</dbReference>
<dbReference type="STRING" id="1763535.LPB072_02220"/>
<dbReference type="Proteomes" id="UP000185657">
    <property type="component" value="Unassembled WGS sequence"/>
</dbReference>
<dbReference type="Proteomes" id="UP000185680">
    <property type="component" value="Chromosome"/>
</dbReference>
<feature type="transmembrane region" description="Helical" evidence="1">
    <location>
        <begin position="128"/>
        <end position="145"/>
    </location>
</feature>
<evidence type="ECO:0000259" key="2">
    <source>
        <dbReference type="Pfam" id="PF01757"/>
    </source>
</evidence>
<feature type="transmembrane region" description="Helical" evidence="1">
    <location>
        <begin position="173"/>
        <end position="193"/>
    </location>
</feature>
<feature type="transmembrane region" description="Helical" evidence="1">
    <location>
        <begin position="93"/>
        <end position="116"/>
    </location>
</feature>
<evidence type="ECO:0000313" key="3">
    <source>
        <dbReference type="EMBL" id="AOW11856.1"/>
    </source>
</evidence>
<dbReference type="PANTHER" id="PTHR23028:SF131">
    <property type="entry name" value="BLR2367 PROTEIN"/>
    <property type="match status" value="1"/>
</dbReference>
<feature type="transmembrane region" description="Helical" evidence="1">
    <location>
        <begin position="12"/>
        <end position="31"/>
    </location>
</feature>
<reference evidence="4 5" key="1">
    <citation type="submission" date="2016-02" db="EMBL/GenBank/DDBJ databases">
        <title>Draft genome sequence of Hydrogenophaga sp. LPB0072.</title>
        <authorList>
            <person name="Shin S.-K."/>
            <person name="Yi H."/>
        </authorList>
    </citation>
    <scope>NUCLEOTIDE SEQUENCE [LARGE SCALE GENOMIC DNA]</scope>
    <source>
        <strain evidence="4 5">LPB0072</strain>
    </source>
</reference>
<reference evidence="3 6" key="2">
    <citation type="submission" date="2016-10" db="EMBL/GenBank/DDBJ databases">
        <title>Hydorgenophaga sp. LPB0072 isolated from gastropod.</title>
        <authorList>
            <person name="Kim E."/>
            <person name="Yi H."/>
        </authorList>
    </citation>
    <scope>NUCLEOTIDE SEQUENCE [LARGE SCALE GENOMIC DNA]</scope>
    <source>
        <strain evidence="3 6">LPB0072</strain>
    </source>
</reference>
<organism evidence="3 6">
    <name type="scientific">Hydrogenophaga crassostreae</name>
    <dbReference type="NCBI Taxonomy" id="1763535"/>
    <lineage>
        <taxon>Bacteria</taxon>
        <taxon>Pseudomonadati</taxon>
        <taxon>Pseudomonadota</taxon>
        <taxon>Betaproteobacteria</taxon>
        <taxon>Burkholderiales</taxon>
        <taxon>Comamonadaceae</taxon>
        <taxon>Hydrogenophaga</taxon>
    </lineage>
</organism>
<name>A0A167I768_9BURK</name>